<reference evidence="1 2" key="1">
    <citation type="journal article" date="2011" name="J. Bacteriol.">
        <title>Genome sequence of the repetitive-sequence-rich Mycoplasma fermentans strain M64.</title>
        <authorList>
            <person name="Shu H.W."/>
            <person name="Liu T.T."/>
            <person name="Chang H.Y."/>
            <person name="Liu Y.M."/>
            <person name="Wu K.M."/>
            <person name="Shu H.Y."/>
            <person name="Tsai S.F."/>
            <person name="Hsiao K.J."/>
            <person name="Hu W.S."/>
            <person name="Ng W.V."/>
        </authorList>
    </citation>
    <scope>NUCLEOTIDE SEQUENCE [LARGE SCALE GENOMIC DNA]</scope>
    <source>
        <strain evidence="1 2">M64</strain>
    </source>
</reference>
<name>A0AB32XAD1_MYCFM</name>
<dbReference type="NCBIfam" id="NF045754">
    <property type="entry name" value="MPN499"/>
    <property type="match status" value="1"/>
</dbReference>
<dbReference type="KEGG" id="mfm:MfeM64YM_0036"/>
<dbReference type="Proteomes" id="UP000007473">
    <property type="component" value="Chromosome"/>
</dbReference>
<sequence length="162" mass="19647">MTKIKVYKVNIIENRYWYCPSLFTFSRRLWASRPFATLEELMRHLEIKYNPGYFNFNGDLRFKAFNELQRVHKVGISINPSAVKDKDNYFKFHISENVEVVLDDLSLKLISKGRSFACPMHFFDDLYLEYFDEKKVTKNQKLRLTWRKYFFNIEVVEKEQTE</sequence>
<evidence type="ECO:0000313" key="1">
    <source>
        <dbReference type="EMBL" id="ADV34047.1"/>
    </source>
</evidence>
<protein>
    <submittedName>
        <fullName evidence="1">Uncharacterized protein</fullName>
    </submittedName>
</protein>
<dbReference type="EMBL" id="CP002458">
    <property type="protein sequence ID" value="ADV34047.1"/>
    <property type="molecule type" value="Genomic_DNA"/>
</dbReference>
<dbReference type="InterPro" id="IPR054961">
    <property type="entry name" value="MPN499"/>
</dbReference>
<dbReference type="AlphaFoldDB" id="A0AB32XAD1"/>
<gene>
    <name evidence="1" type="ordered locus">MfeM64YM_0036</name>
</gene>
<accession>A0AB32XAD1</accession>
<proteinExistence type="predicted"/>
<organism evidence="1 2">
    <name type="scientific">Mycoplasmopsis fermentans (strain M64)</name>
    <name type="common">Mycoplasma fermentans</name>
    <dbReference type="NCBI Taxonomy" id="943945"/>
    <lineage>
        <taxon>Bacteria</taxon>
        <taxon>Bacillati</taxon>
        <taxon>Mycoplasmatota</taxon>
        <taxon>Mycoplasmoidales</taxon>
        <taxon>Metamycoplasmataceae</taxon>
        <taxon>Mycoplasmopsis</taxon>
    </lineage>
</organism>
<evidence type="ECO:0000313" key="2">
    <source>
        <dbReference type="Proteomes" id="UP000007473"/>
    </source>
</evidence>
<dbReference type="RefSeq" id="WP_013354308.1">
    <property type="nucleotide sequence ID" value="NC_014921.1"/>
</dbReference>